<keyword evidence="6 10" id="KW-1133">Transmembrane helix</keyword>
<evidence type="ECO:0000256" key="10">
    <source>
        <dbReference type="RuleBase" id="RU351113"/>
    </source>
</evidence>
<dbReference type="GO" id="GO:0005549">
    <property type="term" value="F:odorant binding"/>
    <property type="evidence" value="ECO:0007669"/>
    <property type="project" value="InterPro"/>
</dbReference>
<evidence type="ECO:0000256" key="7">
    <source>
        <dbReference type="ARBA" id="ARBA00023136"/>
    </source>
</evidence>
<keyword evidence="4 10" id="KW-0812">Transmembrane</keyword>
<keyword evidence="5 10" id="KW-0552">Olfaction</keyword>
<dbReference type="GO" id="GO:0004984">
    <property type="term" value="F:olfactory receptor activity"/>
    <property type="evidence" value="ECO:0007669"/>
    <property type="project" value="InterPro"/>
</dbReference>
<feature type="transmembrane region" description="Helical" evidence="10">
    <location>
        <begin position="275"/>
        <end position="302"/>
    </location>
</feature>
<evidence type="ECO:0000313" key="11">
    <source>
        <dbReference type="EMBL" id="KAK0180385.1"/>
    </source>
</evidence>
<accession>A0AA39L0D0</accession>
<evidence type="ECO:0000256" key="1">
    <source>
        <dbReference type="ARBA" id="ARBA00004651"/>
    </source>
</evidence>
<dbReference type="EMBL" id="JAQQBR010000003">
    <property type="protein sequence ID" value="KAK0180385.1"/>
    <property type="molecule type" value="Genomic_DNA"/>
</dbReference>
<dbReference type="PANTHER" id="PTHR21137">
    <property type="entry name" value="ODORANT RECEPTOR"/>
    <property type="match status" value="1"/>
</dbReference>
<comment type="subcellular location">
    <subcellularLocation>
        <location evidence="1 10">Cell membrane</location>
        <topology evidence="1 10">Multi-pass membrane protein</topology>
    </subcellularLocation>
</comment>
<keyword evidence="8 10" id="KW-0675">Receptor</keyword>
<evidence type="ECO:0000256" key="2">
    <source>
        <dbReference type="ARBA" id="ARBA00022475"/>
    </source>
</evidence>
<dbReference type="Pfam" id="PF02949">
    <property type="entry name" value="7tm_6"/>
    <property type="match status" value="1"/>
</dbReference>
<keyword evidence="9 10" id="KW-0807">Transducer</keyword>
<evidence type="ECO:0000256" key="6">
    <source>
        <dbReference type="ARBA" id="ARBA00022989"/>
    </source>
</evidence>
<feature type="transmembrane region" description="Helical" evidence="10">
    <location>
        <begin position="314"/>
        <end position="331"/>
    </location>
</feature>
<reference evidence="11" key="2">
    <citation type="submission" date="2023-03" db="EMBL/GenBank/DDBJ databases">
        <authorList>
            <person name="Inwood S.N."/>
            <person name="Skelly J.G."/>
            <person name="Guhlin J."/>
            <person name="Harrop T.W.R."/>
            <person name="Goldson S.G."/>
            <person name="Dearden P.K."/>
        </authorList>
    </citation>
    <scope>NUCLEOTIDE SEQUENCE</scope>
    <source>
        <strain evidence="11">Lincoln</strain>
        <tissue evidence="11">Whole body</tissue>
    </source>
</reference>
<organism evidence="11 12">
    <name type="scientific">Microctonus hyperodae</name>
    <name type="common">Parasitoid wasp</name>
    <dbReference type="NCBI Taxonomy" id="165561"/>
    <lineage>
        <taxon>Eukaryota</taxon>
        <taxon>Metazoa</taxon>
        <taxon>Ecdysozoa</taxon>
        <taxon>Arthropoda</taxon>
        <taxon>Hexapoda</taxon>
        <taxon>Insecta</taxon>
        <taxon>Pterygota</taxon>
        <taxon>Neoptera</taxon>
        <taxon>Endopterygota</taxon>
        <taxon>Hymenoptera</taxon>
        <taxon>Apocrita</taxon>
        <taxon>Ichneumonoidea</taxon>
        <taxon>Braconidae</taxon>
        <taxon>Euphorinae</taxon>
        <taxon>Microctonus</taxon>
    </lineage>
</organism>
<feature type="transmembrane region" description="Helical" evidence="10">
    <location>
        <begin position="41"/>
        <end position="63"/>
    </location>
</feature>
<evidence type="ECO:0000256" key="9">
    <source>
        <dbReference type="ARBA" id="ARBA00023224"/>
    </source>
</evidence>
<protein>
    <recommendedName>
        <fullName evidence="10">Odorant receptor</fullName>
    </recommendedName>
</protein>
<dbReference type="AlphaFoldDB" id="A0AA39L0D0"/>
<feature type="transmembrane region" description="Helical" evidence="10">
    <location>
        <begin position="69"/>
        <end position="90"/>
    </location>
</feature>
<dbReference type="InterPro" id="IPR004117">
    <property type="entry name" value="7tm6_olfct_rcpt"/>
</dbReference>
<keyword evidence="12" id="KW-1185">Reference proteome</keyword>
<keyword evidence="2" id="KW-1003">Cell membrane</keyword>
<evidence type="ECO:0000313" key="12">
    <source>
        <dbReference type="Proteomes" id="UP001168972"/>
    </source>
</evidence>
<sequence>MEETQIEAHHTVLTMSIAGLRFCGIWRLDSSASIYIKQLHFLSSVLGMTVVLLLITTIATDLVLNLNDLLIVTDNGCYLAGLSVILFKVYKFHIHHKRIQKLTEAIYKPFQNIQQSADPGVITILKSNTFYENLGELPIRAAYPFDTTISPMHEFAAVTQMYAVAYGLVAILLMDTVGLGFMRWINVQLIILTSNYQNCTSQYQNKNHFNTSGSTSEIESDMAPWIAMGSNRDLTEISTFVPFMDNEFDVRNNFIERFKKCVINHRRLIRIIDDINITFSASMLMQLFASFTMICLTGFQAVLGAKEKSNLMKFGIYLGAAFTQLLYWCWYGNELFYQKHSLLIAQWMSGWENQLNSTSKILIIMSMIRTMQPFELKAGSFFTMSMETFITVI</sequence>
<evidence type="ECO:0000256" key="4">
    <source>
        <dbReference type="ARBA" id="ARBA00022692"/>
    </source>
</evidence>
<keyword evidence="7 10" id="KW-0472">Membrane</keyword>
<dbReference type="PANTHER" id="PTHR21137:SF35">
    <property type="entry name" value="ODORANT RECEPTOR 19A-RELATED"/>
    <property type="match status" value="1"/>
</dbReference>
<dbReference type="Proteomes" id="UP001168972">
    <property type="component" value="Unassembled WGS sequence"/>
</dbReference>
<dbReference type="GO" id="GO:0007165">
    <property type="term" value="P:signal transduction"/>
    <property type="evidence" value="ECO:0007669"/>
    <property type="project" value="UniProtKB-KW"/>
</dbReference>
<gene>
    <name evidence="11" type="ORF">PV327_006029</name>
</gene>
<comment type="caution">
    <text evidence="10">Lacks conserved residue(s) required for the propagation of feature annotation.</text>
</comment>
<evidence type="ECO:0000256" key="8">
    <source>
        <dbReference type="ARBA" id="ARBA00023170"/>
    </source>
</evidence>
<name>A0AA39L0D0_MICHY</name>
<comment type="caution">
    <text evidence="11">The sequence shown here is derived from an EMBL/GenBank/DDBJ whole genome shotgun (WGS) entry which is preliminary data.</text>
</comment>
<keyword evidence="3 10" id="KW-0716">Sensory transduction</keyword>
<comment type="similarity">
    <text evidence="10">Belongs to the insect chemoreceptor superfamily. Heteromeric odorant receptor channel (TC 1.A.69) family.</text>
</comment>
<proteinExistence type="inferred from homology"/>
<evidence type="ECO:0000256" key="5">
    <source>
        <dbReference type="ARBA" id="ARBA00022725"/>
    </source>
</evidence>
<reference evidence="11" key="1">
    <citation type="journal article" date="2023" name="bioRxiv">
        <title>Scaffold-level genome assemblies of two parasitoid biocontrol wasps reveal the parthenogenesis mechanism and an associated novel virus.</title>
        <authorList>
            <person name="Inwood S."/>
            <person name="Skelly J."/>
            <person name="Guhlin J."/>
            <person name="Harrop T."/>
            <person name="Goldson S."/>
            <person name="Dearden P."/>
        </authorList>
    </citation>
    <scope>NUCLEOTIDE SEQUENCE</scope>
    <source>
        <strain evidence="11">Lincoln</strain>
        <tissue evidence="11">Whole body</tissue>
    </source>
</reference>
<dbReference type="GO" id="GO:0005886">
    <property type="term" value="C:plasma membrane"/>
    <property type="evidence" value="ECO:0007669"/>
    <property type="project" value="UniProtKB-SubCell"/>
</dbReference>
<evidence type="ECO:0000256" key="3">
    <source>
        <dbReference type="ARBA" id="ARBA00022606"/>
    </source>
</evidence>